<dbReference type="Gene3D" id="3.40.50.720">
    <property type="entry name" value="NAD(P)-binding Rossmann-like Domain"/>
    <property type="match status" value="1"/>
</dbReference>
<reference evidence="2" key="1">
    <citation type="submission" date="2018-05" db="EMBL/GenBank/DDBJ databases">
        <authorList>
            <person name="Lanie J.A."/>
            <person name="Ng W.-L."/>
            <person name="Kazmierczak K.M."/>
            <person name="Andrzejewski T.M."/>
            <person name="Davidsen T.M."/>
            <person name="Wayne K.J."/>
            <person name="Tettelin H."/>
            <person name="Glass J.I."/>
            <person name="Rusch D."/>
            <person name="Podicherti R."/>
            <person name="Tsui H.-C.T."/>
            <person name="Winkler M.E."/>
        </authorList>
    </citation>
    <scope>NUCLEOTIDE SEQUENCE</scope>
</reference>
<name>A0A382PXA1_9ZZZZ</name>
<evidence type="ECO:0000313" key="2">
    <source>
        <dbReference type="EMBL" id="SVC77826.1"/>
    </source>
</evidence>
<protein>
    <recommendedName>
        <fullName evidence="1">NAD(P)-binding domain-containing protein</fullName>
    </recommendedName>
</protein>
<dbReference type="SUPFAM" id="SSF51735">
    <property type="entry name" value="NAD(P)-binding Rossmann-fold domains"/>
    <property type="match status" value="1"/>
</dbReference>
<dbReference type="InterPro" id="IPR036291">
    <property type="entry name" value="NAD(P)-bd_dom_sf"/>
</dbReference>
<gene>
    <name evidence="2" type="ORF">METZ01_LOCUS330680</name>
</gene>
<accession>A0A382PXA1</accession>
<feature type="domain" description="NAD(P)-binding" evidence="1">
    <location>
        <begin position="9"/>
        <end position="304"/>
    </location>
</feature>
<dbReference type="AlphaFoldDB" id="A0A382PXA1"/>
<sequence length="325" mass="36990">MNMKNKKILVTGGSGFIGSHLVRKLFKLGSDVTTTVKYKSIIDNVRISKIWNDVNIIEVDLRNIDSLRQLGNKSFDVIFHLAAYNHVGDSFLHVNESLISNTIATSNLLESGIEYGRFVYTATSEVYGFQKEVPFHEDFQPFPISPYAIGKYAGELYARMKRHQNNSPIVVIRPFNTFGPYQSERAVIPELIIKCLTGLPVETTEGKQTREFNYVENIVNGFISIAETEPIPDKVINIGSNQEIAICNLVKKIHFLCDSTSELRIGALKNRPTEVWRMSADNQRALDLLDWKPLISFDEGLEKTISWYKEYHKVFYSKNSSLNLL</sequence>
<dbReference type="InterPro" id="IPR016040">
    <property type="entry name" value="NAD(P)-bd_dom"/>
</dbReference>
<dbReference type="EMBL" id="UINC01110364">
    <property type="protein sequence ID" value="SVC77826.1"/>
    <property type="molecule type" value="Genomic_DNA"/>
</dbReference>
<proteinExistence type="predicted"/>
<organism evidence="2">
    <name type="scientific">marine metagenome</name>
    <dbReference type="NCBI Taxonomy" id="408172"/>
    <lineage>
        <taxon>unclassified sequences</taxon>
        <taxon>metagenomes</taxon>
        <taxon>ecological metagenomes</taxon>
    </lineage>
</organism>
<dbReference type="PANTHER" id="PTHR43000">
    <property type="entry name" value="DTDP-D-GLUCOSE 4,6-DEHYDRATASE-RELATED"/>
    <property type="match status" value="1"/>
</dbReference>
<evidence type="ECO:0000259" key="1">
    <source>
        <dbReference type="Pfam" id="PF16363"/>
    </source>
</evidence>
<dbReference type="Pfam" id="PF16363">
    <property type="entry name" value="GDP_Man_Dehyd"/>
    <property type="match status" value="1"/>
</dbReference>